<keyword evidence="2" id="KW-1185">Reference proteome</keyword>
<proteinExistence type="predicted"/>
<evidence type="ECO:0000313" key="1">
    <source>
        <dbReference type="EMBL" id="PIM96973.1"/>
    </source>
</evidence>
<dbReference type="AlphaFoldDB" id="A0A2G9FV44"/>
<organism evidence="1 2">
    <name type="scientific">Handroanthus impetiginosus</name>
    <dbReference type="NCBI Taxonomy" id="429701"/>
    <lineage>
        <taxon>Eukaryota</taxon>
        <taxon>Viridiplantae</taxon>
        <taxon>Streptophyta</taxon>
        <taxon>Embryophyta</taxon>
        <taxon>Tracheophyta</taxon>
        <taxon>Spermatophyta</taxon>
        <taxon>Magnoliopsida</taxon>
        <taxon>eudicotyledons</taxon>
        <taxon>Gunneridae</taxon>
        <taxon>Pentapetalae</taxon>
        <taxon>asterids</taxon>
        <taxon>lamiids</taxon>
        <taxon>Lamiales</taxon>
        <taxon>Bignoniaceae</taxon>
        <taxon>Crescentiina</taxon>
        <taxon>Tabebuia alliance</taxon>
        <taxon>Handroanthus</taxon>
    </lineage>
</organism>
<name>A0A2G9FV44_9LAMI</name>
<reference evidence="2" key="1">
    <citation type="journal article" date="2018" name="Gigascience">
        <title>Genome assembly of the Pink Ipe (Handroanthus impetiginosus, Bignoniaceae), a highly valued, ecologically keystone Neotropical timber forest tree.</title>
        <authorList>
            <person name="Silva-Junior O.B."/>
            <person name="Grattapaglia D."/>
            <person name="Novaes E."/>
            <person name="Collevatti R.G."/>
        </authorList>
    </citation>
    <scope>NUCLEOTIDE SEQUENCE [LARGE SCALE GENOMIC DNA]</scope>
    <source>
        <strain evidence="2">cv. UFG-1</strain>
    </source>
</reference>
<evidence type="ECO:0000313" key="2">
    <source>
        <dbReference type="Proteomes" id="UP000231279"/>
    </source>
</evidence>
<gene>
    <name evidence="1" type="ORF">CDL12_30565</name>
</gene>
<dbReference type="EMBL" id="NKXS01012811">
    <property type="protein sequence ID" value="PIM96973.1"/>
    <property type="molecule type" value="Genomic_DNA"/>
</dbReference>
<accession>A0A2G9FV44</accession>
<comment type="caution">
    <text evidence="1">The sequence shown here is derived from an EMBL/GenBank/DDBJ whole genome shotgun (WGS) entry which is preliminary data.</text>
</comment>
<protein>
    <submittedName>
        <fullName evidence="1">Uncharacterized protein</fullName>
    </submittedName>
</protein>
<sequence length="89" mass="9958">MNSGRGPWSLLSNKLTNTSFFRLAKLSGISPKSLLIERSRVTRNKVCKCFKFPRLAGISPVRLQLPRSRSRIVEINPNSGGITPSYLLK</sequence>
<dbReference type="Proteomes" id="UP000231279">
    <property type="component" value="Unassembled WGS sequence"/>
</dbReference>